<sequence>MLKTSFLKKMHKLSLSKKKTEEIPQLKSEETQSTQEVFSKAAFEDEDVDFSLDVTDIKGTKKREEEKTGDDFAGIISTAVKELRSKMEIRFAIAKAREGLAYGLQEGNNVPPFCRIQLSCRPDVLDKNIYLELQKTWDQKEETIRKTLLTESVEFFDSKLQVINDELKSTLDAAKEVIGLASKSAGDARKELVRRFIDMKDKQQKRLLEFKTDIRSRIPSDLKLQKTGKNKRDRRNKPY</sequence>
<proteinExistence type="predicted"/>
<comment type="caution">
    <text evidence="1">The sequence shown here is derived from an EMBL/GenBank/DDBJ whole genome shotgun (WGS) entry which is preliminary data.</text>
</comment>
<dbReference type="Proteomes" id="UP000596742">
    <property type="component" value="Unassembled WGS sequence"/>
</dbReference>
<gene>
    <name evidence="1" type="ORF">MGAL_10B020940</name>
</gene>
<evidence type="ECO:0000313" key="2">
    <source>
        <dbReference type="Proteomes" id="UP000596742"/>
    </source>
</evidence>
<name>A0A8B6HT93_MYTGA</name>
<dbReference type="EMBL" id="UYJE01010510">
    <property type="protein sequence ID" value="VDI83879.1"/>
    <property type="molecule type" value="Genomic_DNA"/>
</dbReference>
<keyword evidence="2" id="KW-1185">Reference proteome</keyword>
<evidence type="ECO:0000313" key="1">
    <source>
        <dbReference type="EMBL" id="VDI83879.1"/>
    </source>
</evidence>
<dbReference type="AlphaFoldDB" id="A0A8B6HT93"/>
<accession>A0A8B6HT93</accession>
<reference evidence="1" key="1">
    <citation type="submission" date="2018-11" db="EMBL/GenBank/DDBJ databases">
        <authorList>
            <person name="Alioto T."/>
            <person name="Alioto T."/>
        </authorList>
    </citation>
    <scope>NUCLEOTIDE SEQUENCE</scope>
</reference>
<protein>
    <submittedName>
        <fullName evidence="1">Uncharacterized protein</fullName>
    </submittedName>
</protein>
<organism evidence="1 2">
    <name type="scientific">Mytilus galloprovincialis</name>
    <name type="common">Mediterranean mussel</name>
    <dbReference type="NCBI Taxonomy" id="29158"/>
    <lineage>
        <taxon>Eukaryota</taxon>
        <taxon>Metazoa</taxon>
        <taxon>Spiralia</taxon>
        <taxon>Lophotrochozoa</taxon>
        <taxon>Mollusca</taxon>
        <taxon>Bivalvia</taxon>
        <taxon>Autobranchia</taxon>
        <taxon>Pteriomorphia</taxon>
        <taxon>Mytilida</taxon>
        <taxon>Mytiloidea</taxon>
        <taxon>Mytilidae</taxon>
        <taxon>Mytilinae</taxon>
        <taxon>Mytilus</taxon>
    </lineage>
</organism>